<dbReference type="EMBL" id="AP017369">
    <property type="protein sequence ID" value="BAU96072.1"/>
    <property type="molecule type" value="Genomic_DNA"/>
</dbReference>
<evidence type="ECO:0000313" key="1">
    <source>
        <dbReference type="EMBL" id="BAU96072.1"/>
    </source>
</evidence>
<sequence>MSALKKAAELNATNIGQGIRFINSRGIIPYEVNMELRQINHNGAETVLDGYIIDGDNLVTGTELEQFLISPSAQVIIYDI</sequence>
<dbReference type="Proteomes" id="UP000218244">
    <property type="component" value="Chromosome"/>
</dbReference>
<evidence type="ECO:0000313" key="2">
    <source>
        <dbReference type="Proteomes" id="UP000218244"/>
    </source>
</evidence>
<name>A0A161J8F3_9CORY</name>
<dbReference type="RefSeq" id="WP_096456306.1">
    <property type="nucleotide sequence ID" value="NZ_AP017369.1"/>
</dbReference>
<proteinExistence type="predicted"/>
<organism evidence="1 2">
    <name type="scientific">Corynebacterium suranareeae</name>
    <dbReference type="NCBI Taxonomy" id="2506452"/>
    <lineage>
        <taxon>Bacteria</taxon>
        <taxon>Bacillati</taxon>
        <taxon>Actinomycetota</taxon>
        <taxon>Actinomycetes</taxon>
        <taxon>Mycobacteriales</taxon>
        <taxon>Corynebacteriaceae</taxon>
        <taxon>Corynebacterium</taxon>
    </lineage>
</organism>
<keyword evidence="2" id="KW-1185">Reference proteome</keyword>
<protein>
    <submittedName>
        <fullName evidence="1">Uncharacterized protein</fullName>
    </submittedName>
</protein>
<dbReference type="KEGG" id="csur:N24_1810"/>
<accession>A0A161J8F3</accession>
<dbReference type="AlphaFoldDB" id="A0A161J8F3"/>
<gene>
    <name evidence="1" type="ORF">N24_1810</name>
</gene>
<reference evidence="1 2" key="1">
    <citation type="submission" date="2016-02" db="EMBL/GenBank/DDBJ databases">
        <title>Corynebacterium glutamicum N24 whole genome sequencing project.</title>
        <authorList>
            <person name="Matsutani M."/>
            <person name="Nangtapong N."/>
            <person name="Yakushi T."/>
            <person name="Matsushita K."/>
        </authorList>
    </citation>
    <scope>NUCLEOTIDE SEQUENCE [LARGE SCALE GENOMIC DNA]</scope>
    <source>
        <strain evidence="1 2">N24</strain>
    </source>
</reference>